<evidence type="ECO:0000256" key="10">
    <source>
        <dbReference type="SAM" id="SignalP"/>
    </source>
</evidence>
<dbReference type="PANTHER" id="PTHR10266:SF3">
    <property type="entry name" value="CYTOCHROME C1, HEME PROTEIN, MITOCHONDRIAL"/>
    <property type="match status" value="1"/>
</dbReference>
<feature type="binding site" description="covalent" evidence="8">
    <location>
        <position position="59"/>
    </location>
    <ligand>
        <name>heme c</name>
        <dbReference type="ChEBI" id="CHEBI:61717"/>
    </ligand>
</feature>
<gene>
    <name evidence="11" type="ORF">EHV23_12365</name>
</gene>
<feature type="chain" id="PRO_5018699653" evidence="10">
    <location>
        <begin position="29"/>
        <end position="293"/>
    </location>
</feature>
<keyword evidence="12" id="KW-1185">Reference proteome</keyword>
<evidence type="ECO:0000313" key="12">
    <source>
        <dbReference type="Proteomes" id="UP000270261"/>
    </source>
</evidence>
<evidence type="ECO:0000256" key="8">
    <source>
        <dbReference type="PIRSR" id="PIRSR602326-1"/>
    </source>
</evidence>
<evidence type="ECO:0000256" key="6">
    <source>
        <dbReference type="ARBA" id="ARBA00023004"/>
    </source>
</evidence>
<evidence type="ECO:0000256" key="9">
    <source>
        <dbReference type="SAM" id="Phobius"/>
    </source>
</evidence>
<keyword evidence="5 9" id="KW-1133">Transmembrane helix</keyword>
<dbReference type="OrthoDB" id="9798864at2"/>
<keyword evidence="3 9" id="KW-0812">Transmembrane</keyword>
<sequence length="293" mass="32802">MNTSALIRRRFGLVATVIACALSAPVVASESVHLDKFPTEKMQSMPALQDGARTFVNYCLNCHSASMMRYNRMKDIGLTDEQITDSLMFTGGRVGDLMTVALRPADAKAWFGAAPPDLSVEARARSSESGTGADWIYTYLRSYYRDGSRETGWNNAVFPNVGMPNILWQWQGMRGATEERIAPVTDEETGKQTGWTKTVINYDIHGNKTEKVEKIEGDDLHEGTHFQLDKPEGGTMTQAEFDDKVGNLVAFMKFMSDPSASTRSRLGIWVLLFIGVFIGCAWWLNREFWKDVK</sequence>
<dbReference type="GO" id="GO:0020037">
    <property type="term" value="F:heme binding"/>
    <property type="evidence" value="ECO:0007669"/>
    <property type="project" value="InterPro"/>
</dbReference>
<keyword evidence="7 9" id="KW-0472">Membrane</keyword>
<dbReference type="EMBL" id="RRUE01000002">
    <property type="protein sequence ID" value="RRN44148.1"/>
    <property type="molecule type" value="Genomic_DNA"/>
</dbReference>
<keyword evidence="10" id="KW-0732">Signal</keyword>
<evidence type="ECO:0000256" key="1">
    <source>
        <dbReference type="ARBA" id="ARBA00004370"/>
    </source>
</evidence>
<dbReference type="Proteomes" id="UP000270261">
    <property type="component" value="Unassembled WGS sequence"/>
</dbReference>
<dbReference type="InterPro" id="IPR002326">
    <property type="entry name" value="Cyt_c1"/>
</dbReference>
<comment type="subcellular location">
    <subcellularLocation>
        <location evidence="1">Membrane</location>
    </subcellularLocation>
</comment>
<evidence type="ECO:0000256" key="7">
    <source>
        <dbReference type="ARBA" id="ARBA00023136"/>
    </source>
</evidence>
<keyword evidence="2 8" id="KW-0349">Heme</keyword>
<evidence type="ECO:0000256" key="3">
    <source>
        <dbReference type="ARBA" id="ARBA00022692"/>
    </source>
</evidence>
<dbReference type="InterPro" id="IPR036909">
    <property type="entry name" value="Cyt_c-like_dom_sf"/>
</dbReference>
<dbReference type="RefSeq" id="WP_125096343.1">
    <property type="nucleotide sequence ID" value="NZ_RRUE01000002.1"/>
</dbReference>
<dbReference type="GO" id="GO:0016020">
    <property type="term" value="C:membrane"/>
    <property type="evidence" value="ECO:0007669"/>
    <property type="project" value="UniProtKB-SubCell"/>
</dbReference>
<organism evidence="11 12">
    <name type="scientific">Lautropia dentalis</name>
    <dbReference type="NCBI Taxonomy" id="2490857"/>
    <lineage>
        <taxon>Bacteria</taxon>
        <taxon>Pseudomonadati</taxon>
        <taxon>Pseudomonadota</taxon>
        <taxon>Betaproteobacteria</taxon>
        <taxon>Burkholderiales</taxon>
        <taxon>Burkholderiaceae</taxon>
        <taxon>Lautropia</taxon>
    </lineage>
</organism>
<evidence type="ECO:0000256" key="2">
    <source>
        <dbReference type="ARBA" id="ARBA00022617"/>
    </source>
</evidence>
<proteinExistence type="predicted"/>
<keyword evidence="4 8" id="KW-0479">Metal-binding</keyword>
<name>A0A3R8LQ05_9BURK</name>
<evidence type="ECO:0000313" key="11">
    <source>
        <dbReference type="EMBL" id="RRN44148.1"/>
    </source>
</evidence>
<dbReference type="Pfam" id="PF02167">
    <property type="entry name" value="Cytochrom_C1"/>
    <property type="match status" value="1"/>
</dbReference>
<feature type="binding site" description="covalent" evidence="8">
    <location>
        <position position="63"/>
    </location>
    <ligand>
        <name>heme c</name>
        <dbReference type="ChEBI" id="CHEBI:61717"/>
    </ligand>
</feature>
<feature type="transmembrane region" description="Helical" evidence="9">
    <location>
        <begin position="266"/>
        <end position="284"/>
    </location>
</feature>
<feature type="binding site" description="covalent" evidence="8">
    <location>
        <position position="62"/>
    </location>
    <ligand>
        <name>heme c</name>
        <dbReference type="ChEBI" id="CHEBI:61717"/>
    </ligand>
</feature>
<evidence type="ECO:0000256" key="4">
    <source>
        <dbReference type="ARBA" id="ARBA00022723"/>
    </source>
</evidence>
<comment type="cofactor">
    <cofactor evidence="8">
        <name>heme c</name>
        <dbReference type="ChEBI" id="CHEBI:61717"/>
    </cofactor>
    <text evidence="8">Binds 1 heme c group covalently per subunit.</text>
</comment>
<dbReference type="SUPFAM" id="SSF46626">
    <property type="entry name" value="Cytochrome c"/>
    <property type="match status" value="1"/>
</dbReference>
<feature type="signal peptide" evidence="10">
    <location>
        <begin position="1"/>
        <end position="28"/>
    </location>
</feature>
<dbReference type="GO" id="GO:0046872">
    <property type="term" value="F:metal ion binding"/>
    <property type="evidence" value="ECO:0007669"/>
    <property type="project" value="UniProtKB-KW"/>
</dbReference>
<dbReference type="GO" id="GO:0009055">
    <property type="term" value="F:electron transfer activity"/>
    <property type="evidence" value="ECO:0007669"/>
    <property type="project" value="InterPro"/>
</dbReference>
<comment type="caution">
    <text evidence="11">The sequence shown here is derived from an EMBL/GenBank/DDBJ whole genome shotgun (WGS) entry which is preliminary data.</text>
</comment>
<dbReference type="Gene3D" id="1.10.760.10">
    <property type="entry name" value="Cytochrome c-like domain"/>
    <property type="match status" value="1"/>
</dbReference>
<dbReference type="AlphaFoldDB" id="A0A3R8LQ05"/>
<dbReference type="PANTHER" id="PTHR10266">
    <property type="entry name" value="CYTOCHROME C1"/>
    <property type="match status" value="1"/>
</dbReference>
<protein>
    <submittedName>
        <fullName evidence="11">Cytochrome c1</fullName>
    </submittedName>
</protein>
<evidence type="ECO:0000256" key="5">
    <source>
        <dbReference type="ARBA" id="ARBA00022989"/>
    </source>
</evidence>
<reference evidence="11 12" key="1">
    <citation type="submission" date="2018-11" db="EMBL/GenBank/DDBJ databases">
        <title>Genome sequencing of Lautropia sp. KCOM 2505 (= ChDC F240).</title>
        <authorList>
            <person name="Kook J.-K."/>
            <person name="Park S.-N."/>
            <person name="Lim Y.K."/>
        </authorList>
    </citation>
    <scope>NUCLEOTIDE SEQUENCE [LARGE SCALE GENOMIC DNA]</scope>
    <source>
        <strain evidence="11 12">KCOM 2505</strain>
    </source>
</reference>
<keyword evidence="6 8" id="KW-0408">Iron</keyword>
<accession>A0A3R8LQ05</accession>